<evidence type="ECO:0008006" key="3">
    <source>
        <dbReference type="Google" id="ProtNLM"/>
    </source>
</evidence>
<dbReference type="Gene3D" id="3.30.565.10">
    <property type="entry name" value="Histidine kinase-like ATPase, C-terminal domain"/>
    <property type="match status" value="1"/>
</dbReference>
<protein>
    <recommendedName>
        <fullName evidence="3">Histidine kinase/HSP90-like ATPase domain-containing protein</fullName>
    </recommendedName>
</protein>
<accession>N8Q4B0</accession>
<dbReference type="EMBL" id="APOL01000025">
    <property type="protein sequence ID" value="ENU33375.1"/>
    <property type="molecule type" value="Genomic_DNA"/>
</dbReference>
<reference evidence="1 2" key="1">
    <citation type="submission" date="2013-02" db="EMBL/GenBank/DDBJ databases">
        <title>The Genome Sequence of Acinetobacter parvus NIPH 1103.</title>
        <authorList>
            <consortium name="The Broad Institute Genome Sequencing Platform"/>
            <consortium name="The Broad Institute Genome Sequencing Center for Infectious Disease"/>
            <person name="Cerqueira G."/>
            <person name="Feldgarden M."/>
            <person name="Courvalin P."/>
            <person name="Perichon B."/>
            <person name="Grillot-Courvalin C."/>
            <person name="Clermont D."/>
            <person name="Rocha E."/>
            <person name="Yoon E.-J."/>
            <person name="Nemec A."/>
            <person name="Walker B."/>
            <person name="Young S.K."/>
            <person name="Zeng Q."/>
            <person name="Gargeya S."/>
            <person name="Fitzgerald M."/>
            <person name="Haas B."/>
            <person name="Abouelleil A."/>
            <person name="Alvarado L."/>
            <person name="Arachchi H.M."/>
            <person name="Berlin A.M."/>
            <person name="Chapman S.B."/>
            <person name="Dewar J."/>
            <person name="Goldberg J."/>
            <person name="Griggs A."/>
            <person name="Gujja S."/>
            <person name="Hansen M."/>
            <person name="Howarth C."/>
            <person name="Imamovic A."/>
            <person name="Larimer J."/>
            <person name="McCowan C."/>
            <person name="Murphy C."/>
            <person name="Neiman D."/>
            <person name="Pearson M."/>
            <person name="Priest M."/>
            <person name="Roberts A."/>
            <person name="Saif S."/>
            <person name="Shea T."/>
            <person name="Sisk P."/>
            <person name="Sykes S."/>
            <person name="Wortman J."/>
            <person name="Nusbaum C."/>
            <person name="Birren B."/>
        </authorList>
    </citation>
    <scope>NUCLEOTIDE SEQUENCE [LARGE SCALE GENOMIC DNA]</scope>
    <source>
        <strain evidence="1 2">NIPH 1103</strain>
    </source>
</reference>
<gene>
    <name evidence="1" type="ORF">F989_01577</name>
</gene>
<sequence length="431" mass="49057">MMTANKIKANPTKDFFITMLTRDIEIHRSVLDLIDNSVDAATLNDLLKNTPKVEITVTPDYFQIYDNCGGIPLKVAENYAFRFGRPIESDPTPNSVGQFGVGMKRTLFKLGNNFTVRSKHINNSGFEVKVDVTEWKNENSNDWEFNYQLIQDIEDGETLIKVENLYPSIHKTFGQDNFINLLKEDIAQSHFLSIQKGLEISLNGEKIKPYVINFYVGDDIKPEVYEDVIDGVQVKIITGLSERNIDSAGWYIICNGRLVVTADQTSMTGWGVDGIRKYHAEMAFFRGVVELNAEDSSKLPWTTTKTGIDSNSLIYQHVLVYMKNYMRKVISILNDRTKEAELFKEGRIEEATLNNALKASKLVKMTEIKSVQKLQVKTANLSTYVPETTTIRYSVPTEKYDQVANALNVSQKSDVGLKTFNYFFRYEVDSE</sequence>
<name>N8Q4B0_9GAMM</name>
<proteinExistence type="predicted"/>
<dbReference type="Proteomes" id="UP000018426">
    <property type="component" value="Unassembled WGS sequence"/>
</dbReference>
<dbReference type="HOGENOM" id="CLU_045531_0_0_6"/>
<dbReference type="AlphaFoldDB" id="N8Q4B0"/>
<comment type="caution">
    <text evidence="1">The sequence shown here is derived from an EMBL/GenBank/DDBJ whole genome shotgun (WGS) entry which is preliminary data.</text>
</comment>
<organism evidence="1 2">
    <name type="scientific">Acinetobacter parvus NIPH 1103</name>
    <dbReference type="NCBI Taxonomy" id="1217671"/>
    <lineage>
        <taxon>Bacteria</taxon>
        <taxon>Pseudomonadati</taxon>
        <taxon>Pseudomonadota</taxon>
        <taxon>Gammaproteobacteria</taxon>
        <taxon>Moraxellales</taxon>
        <taxon>Moraxellaceae</taxon>
        <taxon>Acinetobacter</taxon>
    </lineage>
</organism>
<dbReference type="Pfam" id="PF13589">
    <property type="entry name" value="HATPase_c_3"/>
    <property type="match status" value="1"/>
</dbReference>
<dbReference type="SUPFAM" id="SSF55874">
    <property type="entry name" value="ATPase domain of HSP90 chaperone/DNA topoisomerase II/histidine kinase"/>
    <property type="match status" value="1"/>
</dbReference>
<evidence type="ECO:0000313" key="2">
    <source>
        <dbReference type="Proteomes" id="UP000018426"/>
    </source>
</evidence>
<dbReference type="InterPro" id="IPR036890">
    <property type="entry name" value="HATPase_C_sf"/>
</dbReference>
<dbReference type="PATRIC" id="fig|1217671.3.peg.1563"/>
<evidence type="ECO:0000313" key="1">
    <source>
        <dbReference type="EMBL" id="ENU33375.1"/>
    </source>
</evidence>